<evidence type="ECO:0000256" key="1">
    <source>
        <dbReference type="SAM" id="MobiDB-lite"/>
    </source>
</evidence>
<feature type="region of interest" description="Disordered" evidence="1">
    <location>
        <begin position="1"/>
        <end position="23"/>
    </location>
</feature>
<feature type="compositionally biased region" description="Low complexity" evidence="1">
    <location>
        <begin position="522"/>
        <end position="534"/>
    </location>
</feature>
<dbReference type="SUPFAM" id="SSF56112">
    <property type="entry name" value="Protein kinase-like (PK-like)"/>
    <property type="match status" value="1"/>
</dbReference>
<dbReference type="Proteomes" id="UP000218811">
    <property type="component" value="Unassembled WGS sequence"/>
</dbReference>
<evidence type="ECO:0000313" key="3">
    <source>
        <dbReference type="Proteomes" id="UP000218811"/>
    </source>
</evidence>
<feature type="region of interest" description="Disordered" evidence="1">
    <location>
        <begin position="817"/>
        <end position="891"/>
    </location>
</feature>
<feature type="region of interest" description="Disordered" evidence="1">
    <location>
        <begin position="755"/>
        <end position="800"/>
    </location>
</feature>
<feature type="region of interest" description="Disordered" evidence="1">
    <location>
        <begin position="674"/>
        <end position="734"/>
    </location>
</feature>
<feature type="region of interest" description="Disordered" evidence="1">
    <location>
        <begin position="93"/>
        <end position="117"/>
    </location>
</feature>
<feature type="compositionally biased region" description="Basic and acidic residues" evidence="1">
    <location>
        <begin position="713"/>
        <end position="725"/>
    </location>
</feature>
<dbReference type="AlphaFoldDB" id="A0A2H3JCC4"/>
<dbReference type="EMBL" id="KB467831">
    <property type="protein sequence ID" value="PCH33607.1"/>
    <property type="molecule type" value="Genomic_DNA"/>
</dbReference>
<feature type="region of interest" description="Disordered" evidence="1">
    <location>
        <begin position="421"/>
        <end position="451"/>
    </location>
</feature>
<reference evidence="2 3" key="1">
    <citation type="journal article" date="2012" name="Science">
        <title>The Paleozoic origin of enzymatic lignin decomposition reconstructed from 31 fungal genomes.</title>
        <authorList>
            <person name="Floudas D."/>
            <person name="Binder M."/>
            <person name="Riley R."/>
            <person name="Barry K."/>
            <person name="Blanchette R.A."/>
            <person name="Henrissat B."/>
            <person name="Martinez A.T."/>
            <person name="Otillar R."/>
            <person name="Spatafora J.W."/>
            <person name="Yadav J.S."/>
            <person name="Aerts A."/>
            <person name="Benoit I."/>
            <person name="Boyd A."/>
            <person name="Carlson A."/>
            <person name="Copeland A."/>
            <person name="Coutinho P.M."/>
            <person name="de Vries R.P."/>
            <person name="Ferreira P."/>
            <person name="Findley K."/>
            <person name="Foster B."/>
            <person name="Gaskell J."/>
            <person name="Glotzer D."/>
            <person name="Gorecki P."/>
            <person name="Heitman J."/>
            <person name="Hesse C."/>
            <person name="Hori C."/>
            <person name="Igarashi K."/>
            <person name="Jurgens J.A."/>
            <person name="Kallen N."/>
            <person name="Kersten P."/>
            <person name="Kohler A."/>
            <person name="Kuees U."/>
            <person name="Kumar T.K.A."/>
            <person name="Kuo A."/>
            <person name="LaButti K."/>
            <person name="Larrondo L.F."/>
            <person name="Lindquist E."/>
            <person name="Ling A."/>
            <person name="Lombard V."/>
            <person name="Lucas S."/>
            <person name="Lundell T."/>
            <person name="Martin R."/>
            <person name="McLaughlin D.J."/>
            <person name="Morgenstern I."/>
            <person name="Morin E."/>
            <person name="Murat C."/>
            <person name="Nagy L.G."/>
            <person name="Nolan M."/>
            <person name="Ohm R.A."/>
            <person name="Patyshakuliyeva A."/>
            <person name="Rokas A."/>
            <person name="Ruiz-Duenas F.J."/>
            <person name="Sabat G."/>
            <person name="Salamov A."/>
            <person name="Samejima M."/>
            <person name="Schmutz J."/>
            <person name="Slot J.C."/>
            <person name="St John F."/>
            <person name="Stenlid J."/>
            <person name="Sun H."/>
            <person name="Sun S."/>
            <person name="Syed K."/>
            <person name="Tsang A."/>
            <person name="Wiebenga A."/>
            <person name="Young D."/>
            <person name="Pisabarro A."/>
            <person name="Eastwood D.C."/>
            <person name="Martin F."/>
            <person name="Cullen D."/>
            <person name="Grigoriev I.V."/>
            <person name="Hibbett D.S."/>
        </authorList>
    </citation>
    <scope>NUCLEOTIDE SEQUENCE [LARGE SCALE GENOMIC DNA]</scope>
    <source>
        <strain evidence="2 3">MD-104</strain>
    </source>
</reference>
<dbReference type="OMA" id="NFHAARA"/>
<protein>
    <recommendedName>
        <fullName evidence="4">Protein kinase domain-containing protein</fullName>
    </recommendedName>
</protein>
<organism evidence="2 3">
    <name type="scientific">Wolfiporia cocos (strain MD-104)</name>
    <name type="common">Brown rot fungus</name>
    <dbReference type="NCBI Taxonomy" id="742152"/>
    <lineage>
        <taxon>Eukaryota</taxon>
        <taxon>Fungi</taxon>
        <taxon>Dikarya</taxon>
        <taxon>Basidiomycota</taxon>
        <taxon>Agaricomycotina</taxon>
        <taxon>Agaricomycetes</taxon>
        <taxon>Polyporales</taxon>
        <taxon>Phaeolaceae</taxon>
        <taxon>Wolfiporia</taxon>
    </lineage>
</organism>
<evidence type="ECO:0008006" key="4">
    <source>
        <dbReference type="Google" id="ProtNLM"/>
    </source>
</evidence>
<dbReference type="OrthoDB" id="2687876at2759"/>
<feature type="compositionally biased region" description="Low complexity" evidence="1">
    <location>
        <begin position="770"/>
        <end position="781"/>
    </location>
</feature>
<feature type="region of interest" description="Disordered" evidence="1">
    <location>
        <begin position="482"/>
        <end position="535"/>
    </location>
</feature>
<feature type="compositionally biased region" description="Polar residues" evidence="1">
    <location>
        <begin position="12"/>
        <end position="23"/>
    </location>
</feature>
<sequence length="964" mass="108856">MPHRTNPPTPSEGESVTSTSAPLLSTMATLNPIWLAKKSIWNEPSPSSSPGLSIFYTVLTATAVAHEPLNSSDEPEPPAPINYEEDIKIESPDDAAPDNIHCGALDDDGDFSDSDSSHDVVPEASYKPWGRWAWSASHPLKNIKRLLPLREGARCSAMLKSCDIGDRSMLYICKNWSTNQRFFWNSFLEEFWMYDSRYHLRALQGDVVPYLIKTHCDRKSCLMVMEPPHDSFWIEASPDMPYVLKERVVEAYAKLHKRGVLHGNPQMRHILIGGDARVTIIDFQESRSRQPVDDMSMGTTYSHDLNLEMRRVKFMLDYDGAREYEIAKRKRVQLRMERNSKLRSLRLAKDRGEYLGPIEEEEIPEDEDLLNPVVSDGEWEENWIGGIEHEPRRVVVPGQSPEQLAAAIQQFQTIVEKMETERQPVLQTVPNEPTNPPPRKRRAPSPEPYAFPAKRTRYRDREFSYPYRIRPDEQSQFVFYASRSEETDEPEPDQTEVMNAEPENLRGDTTTRSICEGSDELPPASDSSASAPKPINVRDFASEPYVGRRGFYVPHPPTENRMSAERIRYIQQTNQQRCINLGLDYFSDDQWTCVAPNFKRCREPGSSVSLGHLKRKRAYLLEPGLKDMWRQRRPPPADERVLEELVGPYHLDLANDAALLTKDEVDARARARVVASPRRLRSSAKNRASSPESPTSRKSILRVRTPKKPISGHVKDWLDEGDLTHSPKIGPTPMPVHAWERKAILGAYIHPDLPICRPPPNDDSDDDDISLPPLRSSSAPPRKGDAPLGSDGPSTPLDSADIERTVFNLALATLGMSDELPSTSSSGTRRARSVGLTRTIKRRTNKSAPYPSPVQRQGQHSRYARASCPPPQAQARDRDVAGGISRTDSGVRYTRNRKMTRDSEPRLQQVPAALELDLDVFGNAVYSDEPEESTTAAEEEAGSAYRPREGILATILSWCRWYSG</sequence>
<gene>
    <name evidence="2" type="ORF">WOLCODRAFT_135213</name>
</gene>
<dbReference type="InterPro" id="IPR011009">
    <property type="entry name" value="Kinase-like_dom_sf"/>
</dbReference>
<dbReference type="STRING" id="742152.A0A2H3JCC4"/>
<accession>A0A2H3JCC4</accession>
<evidence type="ECO:0000313" key="2">
    <source>
        <dbReference type="EMBL" id="PCH33607.1"/>
    </source>
</evidence>
<keyword evidence="3" id="KW-1185">Reference proteome</keyword>
<name>A0A2H3JCC4_WOLCO</name>
<proteinExistence type="predicted"/>
<feature type="compositionally biased region" description="Polar residues" evidence="1">
    <location>
        <begin position="685"/>
        <end position="698"/>
    </location>
</feature>
<feature type="compositionally biased region" description="Pro residues" evidence="1">
    <location>
        <begin position="1"/>
        <end position="10"/>
    </location>
</feature>